<dbReference type="InterPro" id="IPR014776">
    <property type="entry name" value="4pyrrole_Mease_sub2"/>
</dbReference>
<evidence type="ECO:0000256" key="6">
    <source>
        <dbReference type="HAMAP-Rule" id="MF_01877"/>
    </source>
</evidence>
<sequence>MGRQGTSRHGCAYYYKGQSVESGLYVVATPIGNLGDISARALEVLAAVDLIAAEDTRHSAQLLQHYAIDNTVLAYHEHSDQRAAQRVMQCLAEGGAVALVSDAGTPLISDPGYRLVREAQDLGYRVIPLPGPCAAVAALSVSGLPTDRFMFEGFLPNKSGTRSNRLRELQQREETLIFYEAPHRIEDCLADLVAVFGADREALLAREITKTFETVRRAPLGELLAFVQGDSNQQRGEIVLVVAGLRQRSSEVDPETARLLQRLAQDLPGKKAAAIVAELSGLRKKLLYDYLLAHPSS</sequence>
<evidence type="ECO:0000256" key="5">
    <source>
        <dbReference type="ARBA" id="ARBA00022691"/>
    </source>
</evidence>
<proteinExistence type="inferred from homology"/>
<feature type="domain" description="Tetrapyrrole methylase" evidence="7">
    <location>
        <begin position="24"/>
        <end position="223"/>
    </location>
</feature>
<dbReference type="GO" id="GO:0005737">
    <property type="term" value="C:cytoplasm"/>
    <property type="evidence" value="ECO:0007669"/>
    <property type="project" value="UniProtKB-SubCell"/>
</dbReference>
<dbReference type="Proteomes" id="UP000539350">
    <property type="component" value="Unassembled WGS sequence"/>
</dbReference>
<comment type="subcellular location">
    <subcellularLocation>
        <location evidence="6">Cytoplasm</location>
    </subcellularLocation>
</comment>
<keyword evidence="4 6" id="KW-0808">Transferase</keyword>
<comment type="caution">
    <text evidence="9">The sequence shown here is derived from an EMBL/GenBank/DDBJ whole genome shotgun (WGS) entry which is preliminary data.</text>
</comment>
<dbReference type="InterPro" id="IPR018063">
    <property type="entry name" value="SAM_MeTrfase_RsmI_CS"/>
</dbReference>
<dbReference type="SUPFAM" id="SSF53790">
    <property type="entry name" value="Tetrapyrrole methylase"/>
    <property type="match status" value="1"/>
</dbReference>
<protein>
    <recommendedName>
        <fullName evidence="6">Ribosomal RNA small subunit methyltransferase I</fullName>
        <ecNumber evidence="6">2.1.1.198</ecNumber>
    </recommendedName>
    <alternativeName>
        <fullName evidence="6">16S rRNA 2'-O-ribose C1402 methyltransferase</fullName>
    </alternativeName>
    <alternativeName>
        <fullName evidence="6">rRNA (cytidine-2'-O-)-methyltransferase RsmI</fullName>
    </alternativeName>
</protein>
<keyword evidence="2 6" id="KW-0698">rRNA processing</keyword>
<evidence type="ECO:0000256" key="2">
    <source>
        <dbReference type="ARBA" id="ARBA00022552"/>
    </source>
</evidence>
<comment type="catalytic activity">
    <reaction evidence="6">
        <text>cytidine(1402) in 16S rRNA + S-adenosyl-L-methionine = 2'-O-methylcytidine(1402) in 16S rRNA + S-adenosyl-L-homocysteine + H(+)</text>
        <dbReference type="Rhea" id="RHEA:42924"/>
        <dbReference type="Rhea" id="RHEA-COMP:10285"/>
        <dbReference type="Rhea" id="RHEA-COMP:10286"/>
        <dbReference type="ChEBI" id="CHEBI:15378"/>
        <dbReference type="ChEBI" id="CHEBI:57856"/>
        <dbReference type="ChEBI" id="CHEBI:59789"/>
        <dbReference type="ChEBI" id="CHEBI:74495"/>
        <dbReference type="ChEBI" id="CHEBI:82748"/>
        <dbReference type="EC" id="2.1.1.198"/>
    </reaction>
</comment>
<accession>A0A7W2YJB6</accession>
<dbReference type="Gene3D" id="3.30.950.10">
    <property type="entry name" value="Methyltransferase, Cobalt-precorrin-4 Transmethylase, Domain 2"/>
    <property type="match status" value="1"/>
</dbReference>
<evidence type="ECO:0000256" key="1">
    <source>
        <dbReference type="ARBA" id="ARBA00022490"/>
    </source>
</evidence>
<dbReference type="Pfam" id="PF23016">
    <property type="entry name" value="RsmI_C"/>
    <property type="match status" value="1"/>
</dbReference>
<evidence type="ECO:0000313" key="10">
    <source>
        <dbReference type="Proteomes" id="UP000539350"/>
    </source>
</evidence>
<evidence type="ECO:0000259" key="8">
    <source>
        <dbReference type="Pfam" id="PF23016"/>
    </source>
</evidence>
<evidence type="ECO:0000313" key="9">
    <source>
        <dbReference type="EMBL" id="MBA6412970.1"/>
    </source>
</evidence>
<dbReference type="NCBIfam" id="TIGR00096">
    <property type="entry name" value="16S rRNA (cytidine(1402)-2'-O)-methyltransferase"/>
    <property type="match status" value="1"/>
</dbReference>
<dbReference type="InterPro" id="IPR014777">
    <property type="entry name" value="4pyrrole_Mease_sub1"/>
</dbReference>
<dbReference type="PROSITE" id="PS01296">
    <property type="entry name" value="RSMI"/>
    <property type="match status" value="1"/>
</dbReference>
<gene>
    <name evidence="6 9" type="primary">rsmI</name>
    <name evidence="9" type="ORF">H2508_07585</name>
</gene>
<keyword evidence="10" id="KW-1185">Reference proteome</keyword>
<dbReference type="PANTHER" id="PTHR46111:SF1">
    <property type="entry name" value="RIBOSOMAL RNA SMALL SUBUNIT METHYLTRANSFERASE I"/>
    <property type="match status" value="1"/>
</dbReference>
<feature type="domain" description="RsmI HTH" evidence="8">
    <location>
        <begin position="251"/>
        <end position="293"/>
    </location>
</feature>
<keyword evidence="3 6" id="KW-0489">Methyltransferase</keyword>
<evidence type="ECO:0000259" key="7">
    <source>
        <dbReference type="Pfam" id="PF00590"/>
    </source>
</evidence>
<keyword evidence="1 6" id="KW-0963">Cytoplasm</keyword>
<dbReference type="PANTHER" id="PTHR46111">
    <property type="entry name" value="RIBOSOMAL RNA SMALL SUBUNIT METHYLTRANSFERASE I"/>
    <property type="match status" value="1"/>
</dbReference>
<dbReference type="Pfam" id="PF00590">
    <property type="entry name" value="TP_methylase"/>
    <property type="match status" value="1"/>
</dbReference>
<keyword evidence="5 6" id="KW-0949">S-adenosyl-L-methionine</keyword>
<dbReference type="InterPro" id="IPR053910">
    <property type="entry name" value="RsmI_HTH"/>
</dbReference>
<dbReference type="HAMAP" id="MF_01877">
    <property type="entry name" value="16SrRNA_methyltr_I"/>
    <property type="match status" value="1"/>
</dbReference>
<organism evidence="9 10">
    <name type="scientific">Sediminihaliea albiluteola</name>
    <dbReference type="NCBI Taxonomy" id="2758564"/>
    <lineage>
        <taxon>Bacteria</taxon>
        <taxon>Pseudomonadati</taxon>
        <taxon>Pseudomonadota</taxon>
        <taxon>Gammaproteobacteria</taxon>
        <taxon>Cellvibrionales</taxon>
        <taxon>Halieaceae</taxon>
        <taxon>Sediminihaliea</taxon>
    </lineage>
</organism>
<dbReference type="EMBL" id="JACFXU010000014">
    <property type="protein sequence ID" value="MBA6412970.1"/>
    <property type="molecule type" value="Genomic_DNA"/>
</dbReference>
<dbReference type="InterPro" id="IPR000878">
    <property type="entry name" value="4pyrrol_Mease"/>
</dbReference>
<dbReference type="PIRSF" id="PIRSF005917">
    <property type="entry name" value="MTase_YraL"/>
    <property type="match status" value="1"/>
</dbReference>
<dbReference type="FunFam" id="3.40.1010.10:FF:000007">
    <property type="entry name" value="Ribosomal RNA small subunit methyltransferase I"/>
    <property type="match status" value="1"/>
</dbReference>
<dbReference type="FunFam" id="3.30.950.10:FF:000002">
    <property type="entry name" value="Ribosomal RNA small subunit methyltransferase I"/>
    <property type="match status" value="1"/>
</dbReference>
<dbReference type="Gene3D" id="3.40.1010.10">
    <property type="entry name" value="Cobalt-precorrin-4 Transmethylase, Domain 1"/>
    <property type="match status" value="1"/>
</dbReference>
<dbReference type="AlphaFoldDB" id="A0A7W2YJB6"/>
<comment type="similarity">
    <text evidence="6">Belongs to the methyltransferase superfamily. RsmI family.</text>
</comment>
<evidence type="ECO:0000256" key="4">
    <source>
        <dbReference type="ARBA" id="ARBA00022679"/>
    </source>
</evidence>
<dbReference type="InterPro" id="IPR008189">
    <property type="entry name" value="rRNA_ssu_MeTfrase_I"/>
</dbReference>
<dbReference type="EC" id="2.1.1.198" evidence="6"/>
<name>A0A7W2YJB6_9GAMM</name>
<reference evidence="9 10" key="1">
    <citation type="submission" date="2020-07" db="EMBL/GenBank/DDBJ databases">
        <title>Halieaceae bacterium, F7430, whole genome shotgun sequencing project.</title>
        <authorList>
            <person name="Jiang S."/>
            <person name="Liu Z.W."/>
            <person name="Du Z.J."/>
        </authorList>
    </citation>
    <scope>NUCLEOTIDE SEQUENCE [LARGE SCALE GENOMIC DNA]</scope>
    <source>
        <strain evidence="9 10">F7430</strain>
    </source>
</reference>
<dbReference type="CDD" id="cd11648">
    <property type="entry name" value="RsmI"/>
    <property type="match status" value="1"/>
</dbReference>
<dbReference type="InterPro" id="IPR035996">
    <property type="entry name" value="4pyrrol_Methylase_sf"/>
</dbReference>
<comment type="function">
    <text evidence="6">Catalyzes the 2'-O-methylation of the ribose of cytidine 1402 (C1402) in 16S rRNA.</text>
</comment>
<dbReference type="GO" id="GO:0070677">
    <property type="term" value="F:rRNA (cytosine-2'-O-)-methyltransferase activity"/>
    <property type="evidence" value="ECO:0007669"/>
    <property type="project" value="UniProtKB-UniRule"/>
</dbReference>
<evidence type="ECO:0000256" key="3">
    <source>
        <dbReference type="ARBA" id="ARBA00022603"/>
    </source>
</evidence>